<proteinExistence type="predicted"/>
<dbReference type="EMBL" id="SUNH01000043">
    <property type="protein sequence ID" value="TJZ79829.1"/>
    <property type="molecule type" value="Genomic_DNA"/>
</dbReference>
<dbReference type="GO" id="GO:0006355">
    <property type="term" value="P:regulation of DNA-templated transcription"/>
    <property type="evidence" value="ECO:0007669"/>
    <property type="project" value="InterPro"/>
</dbReference>
<dbReference type="RefSeq" id="WP_136858219.1">
    <property type="nucleotide sequence ID" value="NZ_SUNH01000043.1"/>
</dbReference>
<keyword evidence="7" id="KW-1185">Reference proteome</keyword>
<dbReference type="Proteomes" id="UP000306223">
    <property type="component" value="Unassembled WGS sequence"/>
</dbReference>
<dbReference type="GO" id="GO:0003677">
    <property type="term" value="F:DNA binding"/>
    <property type="evidence" value="ECO:0007669"/>
    <property type="project" value="UniProtKB-KW"/>
</dbReference>
<evidence type="ECO:0000259" key="4">
    <source>
        <dbReference type="Pfam" id="PF13545"/>
    </source>
</evidence>
<dbReference type="AlphaFoldDB" id="A0A4U0QE82"/>
<comment type="caution">
    <text evidence="5">The sequence shown here is derived from an EMBL/GenBank/DDBJ whole genome shotgun (WGS) entry which is preliminary data.</text>
</comment>
<dbReference type="InterPro" id="IPR036390">
    <property type="entry name" value="WH_DNA-bd_sf"/>
</dbReference>
<evidence type="ECO:0000256" key="1">
    <source>
        <dbReference type="ARBA" id="ARBA00023015"/>
    </source>
</evidence>
<reference evidence="5 7" key="1">
    <citation type="submission" date="2019-04" db="EMBL/GenBank/DDBJ databases">
        <authorList>
            <person name="Li J."/>
        </authorList>
    </citation>
    <scope>NUCLEOTIDE SEQUENCE [LARGE SCALE GENOMIC DNA]</scope>
    <source>
        <strain evidence="5 7">CCTCC AB2016182</strain>
    </source>
</reference>
<sequence>MKTASSLAKPGSNTILGALGEDAYQYILPSLEPVDVTLGDIICEAGGLLTHAYFPEGCVLSLLTVMENGAEIECANIGNEGAFGIFPAMYGAASSTRCLVQLVGPMQRCEISPLRELFHADPEIQDLFVSYSDTVLSQVAQTVGCNALHTIEQRMCRWLLMMHDRAKGNELTYTHEFLARVMGANRTSITHAAQSLQRRGFITYRRGLMQIEDRAGMEAASCECYGVVRARFEEFLFPPDTAYQPTKGGRGR</sequence>
<dbReference type="OrthoDB" id="7506088at2"/>
<name>A0A4U0QE82_9RHOB</name>
<dbReference type="SUPFAM" id="SSF46785">
    <property type="entry name" value="Winged helix' DNA-binding domain"/>
    <property type="match status" value="1"/>
</dbReference>
<dbReference type="InterPro" id="IPR018490">
    <property type="entry name" value="cNMP-bd_dom_sf"/>
</dbReference>
<dbReference type="InterPro" id="IPR014710">
    <property type="entry name" value="RmlC-like_jellyroll"/>
</dbReference>
<organism evidence="5 7">
    <name type="scientific">Paracoccus hibiscisoli</name>
    <dbReference type="NCBI Taxonomy" id="2023261"/>
    <lineage>
        <taxon>Bacteria</taxon>
        <taxon>Pseudomonadati</taxon>
        <taxon>Pseudomonadota</taxon>
        <taxon>Alphaproteobacteria</taxon>
        <taxon>Rhodobacterales</taxon>
        <taxon>Paracoccaceae</taxon>
        <taxon>Paracoccus</taxon>
    </lineage>
</organism>
<keyword evidence="1" id="KW-0805">Transcription regulation</keyword>
<keyword evidence="3" id="KW-0804">Transcription</keyword>
<evidence type="ECO:0000256" key="2">
    <source>
        <dbReference type="ARBA" id="ARBA00023125"/>
    </source>
</evidence>
<evidence type="ECO:0000313" key="7">
    <source>
        <dbReference type="Proteomes" id="UP000306223"/>
    </source>
</evidence>
<accession>A0A4U0QE82</accession>
<dbReference type="Gene3D" id="2.60.120.10">
    <property type="entry name" value="Jelly Rolls"/>
    <property type="match status" value="1"/>
</dbReference>
<gene>
    <name evidence="6" type="ORF">FA740_18045</name>
    <name evidence="5" type="ORF">FA740_18255</name>
</gene>
<dbReference type="InterPro" id="IPR012318">
    <property type="entry name" value="HTH_CRP"/>
</dbReference>
<evidence type="ECO:0000313" key="6">
    <source>
        <dbReference type="EMBL" id="TJZ79829.1"/>
    </source>
</evidence>
<dbReference type="Pfam" id="PF13545">
    <property type="entry name" value="HTH_Crp_2"/>
    <property type="match status" value="1"/>
</dbReference>
<feature type="domain" description="HTH crp-type" evidence="4">
    <location>
        <begin position="153"/>
        <end position="219"/>
    </location>
</feature>
<keyword evidence="2" id="KW-0238">DNA-binding</keyword>
<evidence type="ECO:0000256" key="3">
    <source>
        <dbReference type="ARBA" id="ARBA00023163"/>
    </source>
</evidence>
<dbReference type="SUPFAM" id="SSF51206">
    <property type="entry name" value="cAMP-binding domain-like"/>
    <property type="match status" value="1"/>
</dbReference>
<dbReference type="EMBL" id="SUNH01000046">
    <property type="protein sequence ID" value="TJZ79795.1"/>
    <property type="molecule type" value="Genomic_DNA"/>
</dbReference>
<protein>
    <submittedName>
        <fullName evidence="5">Crp/Fnr family transcriptional regulator</fullName>
    </submittedName>
</protein>
<evidence type="ECO:0000313" key="5">
    <source>
        <dbReference type="EMBL" id="TJZ79795.1"/>
    </source>
</evidence>